<feature type="domain" description="PhnB-like" evidence="1">
    <location>
        <begin position="125"/>
        <end position="243"/>
    </location>
</feature>
<dbReference type="Gene3D" id="3.10.180.10">
    <property type="entry name" value="2,3-Dihydroxybiphenyl 1,2-Dioxygenase, domain 1"/>
    <property type="match status" value="1"/>
</dbReference>
<dbReference type="Pfam" id="PF06983">
    <property type="entry name" value="3-dmu-9_3-mt"/>
    <property type="match status" value="2"/>
</dbReference>
<comment type="caution">
    <text evidence="2">The sequence shown here is derived from an EMBL/GenBank/DDBJ whole genome shotgun (WGS) entry which is preliminary data.</text>
</comment>
<protein>
    <submittedName>
        <fullName evidence="2">VOC family protein</fullName>
    </submittedName>
</protein>
<evidence type="ECO:0000313" key="3">
    <source>
        <dbReference type="Proteomes" id="UP001500469"/>
    </source>
</evidence>
<dbReference type="Proteomes" id="UP001500469">
    <property type="component" value="Unassembled WGS sequence"/>
</dbReference>
<gene>
    <name evidence="2" type="ORF">GCM10009119_28650</name>
</gene>
<sequence>MEKLYPCIWMNNNAVEAAEFYCSVFPDAKIEDSNPMVTMWSSGGEKFMLLNGGPMFKPTPSISFYSIFPEEKQIQQIWDKLADGGMIMMPLDTYPWSKKYGFLQDKYGVSWQLESNFPDGVIQRYIPAFMFTGDQFGRAEEAIKLYSGIFPDSSTCFISRYGEDAGDQAGKINHAQFFLNGQRFSAMDSSLDHKFNFSEGLSLVIPCANQQEIDFFWEKLTDGGQESQCGWLKDKFGISWQVVPANLGKLMSDPEKGQRVAAAFMKMKKFDIATLENA</sequence>
<dbReference type="CDD" id="cd06588">
    <property type="entry name" value="PhnB_like"/>
    <property type="match status" value="2"/>
</dbReference>
<proteinExistence type="predicted"/>
<dbReference type="Gene3D" id="3.30.720.100">
    <property type="match status" value="1"/>
</dbReference>
<dbReference type="RefSeq" id="WP_343852770.1">
    <property type="nucleotide sequence ID" value="NZ_BAAAFI010000036.1"/>
</dbReference>
<dbReference type="InterPro" id="IPR029068">
    <property type="entry name" value="Glyas_Bleomycin-R_OHBP_Dase"/>
</dbReference>
<dbReference type="PANTHER" id="PTHR33990">
    <property type="entry name" value="PROTEIN YJDN-RELATED"/>
    <property type="match status" value="1"/>
</dbReference>
<dbReference type="EMBL" id="BAAAFI010000036">
    <property type="protein sequence ID" value="GAA0879896.1"/>
    <property type="molecule type" value="Genomic_DNA"/>
</dbReference>
<accession>A0ABN1N208</accession>
<dbReference type="SUPFAM" id="SSF54593">
    <property type="entry name" value="Glyoxalase/Bleomycin resistance protein/Dihydroxybiphenyl dioxygenase"/>
    <property type="match status" value="2"/>
</dbReference>
<keyword evidence="3" id="KW-1185">Reference proteome</keyword>
<evidence type="ECO:0000313" key="2">
    <source>
        <dbReference type="EMBL" id="GAA0879896.1"/>
    </source>
</evidence>
<name>A0ABN1N208_9BACT</name>
<feature type="domain" description="PhnB-like" evidence="1">
    <location>
        <begin position="3"/>
        <end position="113"/>
    </location>
</feature>
<organism evidence="2 3">
    <name type="scientific">Algoriphagus jejuensis</name>
    <dbReference type="NCBI Taxonomy" id="419934"/>
    <lineage>
        <taxon>Bacteria</taxon>
        <taxon>Pseudomonadati</taxon>
        <taxon>Bacteroidota</taxon>
        <taxon>Cytophagia</taxon>
        <taxon>Cytophagales</taxon>
        <taxon>Cyclobacteriaceae</taxon>
        <taxon>Algoriphagus</taxon>
    </lineage>
</organism>
<reference evidence="2 3" key="1">
    <citation type="journal article" date="2019" name="Int. J. Syst. Evol. Microbiol.">
        <title>The Global Catalogue of Microorganisms (GCM) 10K type strain sequencing project: providing services to taxonomists for standard genome sequencing and annotation.</title>
        <authorList>
            <consortium name="The Broad Institute Genomics Platform"/>
            <consortium name="The Broad Institute Genome Sequencing Center for Infectious Disease"/>
            <person name="Wu L."/>
            <person name="Ma J."/>
        </authorList>
    </citation>
    <scope>NUCLEOTIDE SEQUENCE [LARGE SCALE GENOMIC DNA]</scope>
    <source>
        <strain evidence="2 3">JCM 16112</strain>
    </source>
</reference>
<dbReference type="InterPro" id="IPR028973">
    <property type="entry name" value="PhnB-like"/>
</dbReference>
<dbReference type="Gene3D" id="3.30.720.110">
    <property type="match status" value="1"/>
</dbReference>
<evidence type="ECO:0000259" key="1">
    <source>
        <dbReference type="Pfam" id="PF06983"/>
    </source>
</evidence>